<organism evidence="2 3">
    <name type="scientific">Flagellimonas lutimaris</name>
    <dbReference type="NCBI Taxonomy" id="475082"/>
    <lineage>
        <taxon>Bacteria</taxon>
        <taxon>Pseudomonadati</taxon>
        <taxon>Bacteroidota</taxon>
        <taxon>Flavobacteriia</taxon>
        <taxon>Flavobacteriales</taxon>
        <taxon>Flavobacteriaceae</taxon>
        <taxon>Flagellimonas</taxon>
    </lineage>
</organism>
<gene>
    <name evidence="2" type="ORF">D2V08_12870</name>
</gene>
<dbReference type="InterPro" id="IPR001584">
    <property type="entry name" value="Integrase_cat-core"/>
</dbReference>
<dbReference type="GO" id="GO:0003676">
    <property type="term" value="F:nucleic acid binding"/>
    <property type="evidence" value="ECO:0007669"/>
    <property type="project" value="InterPro"/>
</dbReference>
<dbReference type="Pfam" id="PF00665">
    <property type="entry name" value="rve"/>
    <property type="match status" value="1"/>
</dbReference>
<dbReference type="PANTHER" id="PTHR47515">
    <property type="entry name" value="LOW CALCIUM RESPONSE LOCUS PROTEIN T"/>
    <property type="match status" value="1"/>
</dbReference>
<comment type="caution">
    <text evidence="2">The sequence shown here is derived from an EMBL/GenBank/DDBJ whole genome shotgun (WGS) entry which is preliminary data.</text>
</comment>
<sequence>MYFMSDSLVHGRRFRTFDIIDDFNRKAICVEAKFSFPAVDGVQVLRKAIVEHGGLDVSVDNGPGFISLHFTRWCGAQGTEIQYTQPGSSHAEKVY</sequence>
<dbReference type="InterPro" id="IPR012337">
    <property type="entry name" value="RNaseH-like_sf"/>
</dbReference>
<dbReference type="EMBL" id="QXFH01000075">
    <property type="protein sequence ID" value="RIV31644.1"/>
    <property type="molecule type" value="Genomic_DNA"/>
</dbReference>
<dbReference type="InterPro" id="IPR036397">
    <property type="entry name" value="RNaseH_sf"/>
</dbReference>
<dbReference type="SUPFAM" id="SSF53098">
    <property type="entry name" value="Ribonuclease H-like"/>
    <property type="match status" value="1"/>
</dbReference>
<dbReference type="OrthoDB" id="1495855at2"/>
<keyword evidence="3" id="KW-1185">Reference proteome</keyword>
<evidence type="ECO:0000313" key="2">
    <source>
        <dbReference type="EMBL" id="RIV31644.1"/>
    </source>
</evidence>
<evidence type="ECO:0000259" key="1">
    <source>
        <dbReference type="Pfam" id="PF00665"/>
    </source>
</evidence>
<dbReference type="PANTHER" id="PTHR47515:SF2">
    <property type="entry name" value="INTEGRASE CORE DOMAIN PROTEIN"/>
    <property type="match status" value="1"/>
</dbReference>
<accession>A0A3A1N841</accession>
<name>A0A3A1N841_9FLAO</name>
<feature type="domain" description="Integrase catalytic" evidence="1">
    <location>
        <begin position="10"/>
        <end position="89"/>
    </location>
</feature>
<dbReference type="AlphaFoldDB" id="A0A3A1N841"/>
<evidence type="ECO:0000313" key="3">
    <source>
        <dbReference type="Proteomes" id="UP000266067"/>
    </source>
</evidence>
<dbReference type="Gene3D" id="3.30.420.10">
    <property type="entry name" value="Ribonuclease H-like superfamily/Ribonuclease H"/>
    <property type="match status" value="1"/>
</dbReference>
<protein>
    <submittedName>
        <fullName evidence="2">Transposase</fullName>
    </submittedName>
</protein>
<dbReference type="Proteomes" id="UP000266067">
    <property type="component" value="Unassembled WGS sequence"/>
</dbReference>
<reference evidence="2 3" key="1">
    <citation type="submission" date="2018-08" db="EMBL/GenBank/DDBJ databases">
        <title>Proposal of Muricauda 72 sp.nov. and Muricauda NH166 sp.nov., isolated from seawater.</title>
        <authorList>
            <person name="Cheng H."/>
            <person name="Wu Y.-H."/>
            <person name="Guo L.-L."/>
            <person name="Xu X.-W."/>
        </authorList>
    </citation>
    <scope>NUCLEOTIDE SEQUENCE [LARGE SCALE GENOMIC DNA]</scope>
    <source>
        <strain evidence="2 3">KCTC 22173</strain>
    </source>
</reference>
<dbReference type="GO" id="GO:0015074">
    <property type="term" value="P:DNA integration"/>
    <property type="evidence" value="ECO:0007669"/>
    <property type="project" value="InterPro"/>
</dbReference>
<proteinExistence type="predicted"/>